<dbReference type="InterPro" id="IPR002645">
    <property type="entry name" value="STAS_dom"/>
</dbReference>
<gene>
    <name evidence="2" type="ORF">Apa02nite_059570</name>
</gene>
<organism evidence="2 3">
    <name type="scientific">Actinoplanes palleronii</name>
    <dbReference type="NCBI Taxonomy" id="113570"/>
    <lineage>
        <taxon>Bacteria</taxon>
        <taxon>Bacillati</taxon>
        <taxon>Actinomycetota</taxon>
        <taxon>Actinomycetes</taxon>
        <taxon>Micromonosporales</taxon>
        <taxon>Micromonosporaceae</taxon>
        <taxon>Actinoplanes</taxon>
    </lineage>
</organism>
<keyword evidence="3" id="KW-1185">Reference proteome</keyword>
<dbReference type="Gene3D" id="3.30.750.24">
    <property type="entry name" value="STAS domain"/>
    <property type="match status" value="1"/>
</dbReference>
<dbReference type="CDD" id="cd07043">
    <property type="entry name" value="STAS_anti-anti-sigma_factors"/>
    <property type="match status" value="1"/>
</dbReference>
<dbReference type="Pfam" id="PF01740">
    <property type="entry name" value="STAS"/>
    <property type="match status" value="1"/>
</dbReference>
<feature type="domain" description="STAS" evidence="1">
    <location>
        <begin position="15"/>
        <end position="123"/>
    </location>
</feature>
<dbReference type="PROSITE" id="PS50801">
    <property type="entry name" value="STAS"/>
    <property type="match status" value="1"/>
</dbReference>
<dbReference type="PANTHER" id="PTHR33495">
    <property type="entry name" value="ANTI-SIGMA FACTOR ANTAGONIST TM_1081-RELATED-RELATED"/>
    <property type="match status" value="1"/>
</dbReference>
<proteinExistence type="predicted"/>
<evidence type="ECO:0000313" key="2">
    <source>
        <dbReference type="EMBL" id="GIE69849.1"/>
    </source>
</evidence>
<sequence length="136" mass="14121">MNTTPVVDEHETDDFQVVTHTLDGVSLIRLIGDVDLSVAARLRTTFETALAAHPSIIVDLSQVGAVDSVGLGVLVTARQTARRQSGDVLLAAAPAFFTAVLHAARLGAVFTTFATVPQAMTAALAGTTSLHHHPGA</sequence>
<dbReference type="EMBL" id="BOMS01000093">
    <property type="protein sequence ID" value="GIE69849.1"/>
    <property type="molecule type" value="Genomic_DNA"/>
</dbReference>
<evidence type="ECO:0000313" key="3">
    <source>
        <dbReference type="Proteomes" id="UP000624709"/>
    </source>
</evidence>
<dbReference type="Proteomes" id="UP000624709">
    <property type="component" value="Unassembled WGS sequence"/>
</dbReference>
<name>A0ABQ4BGQ9_9ACTN</name>
<comment type="caution">
    <text evidence="2">The sequence shown here is derived from an EMBL/GenBank/DDBJ whole genome shotgun (WGS) entry which is preliminary data.</text>
</comment>
<dbReference type="PANTHER" id="PTHR33495:SF2">
    <property type="entry name" value="ANTI-SIGMA FACTOR ANTAGONIST TM_1081-RELATED"/>
    <property type="match status" value="1"/>
</dbReference>
<evidence type="ECO:0000259" key="1">
    <source>
        <dbReference type="PROSITE" id="PS50801"/>
    </source>
</evidence>
<dbReference type="InterPro" id="IPR036513">
    <property type="entry name" value="STAS_dom_sf"/>
</dbReference>
<dbReference type="RefSeq" id="WP_203827961.1">
    <property type="nucleotide sequence ID" value="NZ_BAAATY010000027.1"/>
</dbReference>
<protein>
    <recommendedName>
        <fullName evidence="1">STAS domain-containing protein</fullName>
    </recommendedName>
</protein>
<accession>A0ABQ4BGQ9</accession>
<reference evidence="2 3" key="1">
    <citation type="submission" date="2021-01" db="EMBL/GenBank/DDBJ databases">
        <title>Whole genome shotgun sequence of Actinoplanes palleronii NBRC 14916.</title>
        <authorList>
            <person name="Komaki H."/>
            <person name="Tamura T."/>
        </authorList>
    </citation>
    <scope>NUCLEOTIDE SEQUENCE [LARGE SCALE GENOMIC DNA]</scope>
    <source>
        <strain evidence="2 3">NBRC 14916</strain>
    </source>
</reference>
<dbReference type="SUPFAM" id="SSF52091">
    <property type="entry name" value="SpoIIaa-like"/>
    <property type="match status" value="1"/>
</dbReference>